<sequence>MIAMKRFINIAVFCLVGWLLLSGCYDDKGSYDYQDINELIIDLPTIVSVRLDKKEAVSVKIEPKLSQTLEESEARLTYMWEKEKKNNVGLSEWIPCGEEKVCELLFQPADVNSLSVRLRVQDHREDGSEWYKQTTVKPIVPYSRSWFVLQYNEGKCVLGAVDGEGSGGVVIPDAYKLDVGKDLPIGGTPKYLLTDWMYGSPQGAIVNKQKPVVFVGTDQDVYLMDAISFEQVWTYREMLHIKKVQHDENFVPEWLATYTYEPVLGEILSDNGKLYMANADGYAVYYPLKWENDADASEFKITKVAPLRSIGFILYDEQNYRFLKTGIYNDFMEGYMYNQYFRKYGVEDYFKPSKTVKKLARIGENPRVKNVFDPDNIGDDKEMINMNMYYDVDGSYGVLATFFSTSDRKIHVYDLNAAGFGEEAKEAICAGEYTFDLPGGMSVNEVSVTTCYLYGKAVFFAGGNKIYKVDFNRTVPKISLLYEYKDPNVRITGLKFKNSLYNTGYNEDPNDWESPWIWNDFPYCLGASLDYGGNEGGILEMKLTTAAEVDPDSEILEYKGFGKIVDFGYSVKVN</sequence>
<dbReference type="InterPro" id="IPR032183">
    <property type="entry name" value="PKD-like"/>
</dbReference>
<dbReference type="InterPro" id="IPR011047">
    <property type="entry name" value="Quinoprotein_ADH-like_sf"/>
</dbReference>
<accession>A0A412WW61</accession>
<evidence type="ECO:0000313" key="1">
    <source>
        <dbReference type="EMBL" id="RGV31639.1"/>
    </source>
</evidence>
<reference evidence="1 2" key="1">
    <citation type="submission" date="2018-08" db="EMBL/GenBank/DDBJ databases">
        <title>A genome reference for cultivated species of the human gut microbiota.</title>
        <authorList>
            <person name="Zou Y."/>
            <person name="Xue W."/>
            <person name="Luo G."/>
        </authorList>
    </citation>
    <scope>NUCLEOTIDE SEQUENCE [LARGE SCALE GENOMIC DNA]</scope>
    <source>
        <strain evidence="1 2">AF14-49</strain>
    </source>
</reference>
<evidence type="ECO:0000313" key="2">
    <source>
        <dbReference type="Proteomes" id="UP000283589"/>
    </source>
</evidence>
<gene>
    <name evidence="1" type="ORF">DWW18_16580</name>
</gene>
<dbReference type="Proteomes" id="UP000283589">
    <property type="component" value="Unassembled WGS sequence"/>
</dbReference>
<dbReference type="STRING" id="1121130.GCA_000519105_02592"/>
<dbReference type="EMBL" id="QRZA01000029">
    <property type="protein sequence ID" value="RGV31639.1"/>
    <property type="molecule type" value="Genomic_DNA"/>
</dbReference>
<dbReference type="SUPFAM" id="SSF50998">
    <property type="entry name" value="Quinoprotein alcohol dehydrogenase-like"/>
    <property type="match status" value="1"/>
</dbReference>
<comment type="caution">
    <text evidence="1">The sequence shown here is derived from an EMBL/GenBank/DDBJ whole genome shotgun (WGS) entry which is preliminary data.</text>
</comment>
<name>A0A412WW61_9BACT</name>
<proteinExistence type="predicted"/>
<organism evidence="1 2">
    <name type="scientific">Butyricimonas virosa</name>
    <dbReference type="NCBI Taxonomy" id="544645"/>
    <lineage>
        <taxon>Bacteria</taxon>
        <taxon>Pseudomonadati</taxon>
        <taxon>Bacteroidota</taxon>
        <taxon>Bacteroidia</taxon>
        <taxon>Bacteroidales</taxon>
        <taxon>Odoribacteraceae</taxon>
        <taxon>Butyricimonas</taxon>
    </lineage>
</organism>
<dbReference type="AlphaFoldDB" id="A0A412WW61"/>
<dbReference type="Pfam" id="PF16407">
    <property type="entry name" value="PKD_2"/>
    <property type="match status" value="1"/>
</dbReference>
<protein>
    <submittedName>
        <fullName evidence="1">Uncharacterized protein</fullName>
    </submittedName>
</protein>
<dbReference type="PROSITE" id="PS51257">
    <property type="entry name" value="PROKAR_LIPOPROTEIN"/>
    <property type="match status" value="1"/>
</dbReference>